<keyword evidence="4" id="KW-1185">Reference proteome</keyword>
<name>A0AAP4BQL9_9CORY</name>
<protein>
    <submittedName>
        <fullName evidence="2">Type II toxin-antitoxin system PemK/MazF family toxin</fullName>
    </submittedName>
</protein>
<organism evidence="2 3">
    <name type="scientific">Corynebacterium pseudodiphtheriticum</name>
    <dbReference type="NCBI Taxonomy" id="37637"/>
    <lineage>
        <taxon>Bacteria</taxon>
        <taxon>Bacillati</taxon>
        <taxon>Actinomycetota</taxon>
        <taxon>Actinomycetes</taxon>
        <taxon>Mycobacteriales</taxon>
        <taxon>Corynebacteriaceae</taxon>
        <taxon>Corynebacterium</taxon>
    </lineage>
</organism>
<comment type="caution">
    <text evidence="2">The sequence shown here is derived from an EMBL/GenBank/DDBJ whole genome shotgun (WGS) entry which is preliminary data.</text>
</comment>
<evidence type="ECO:0000313" key="1">
    <source>
        <dbReference type="EMBL" id="MDK4290458.1"/>
    </source>
</evidence>
<dbReference type="RefSeq" id="WP_021353630.1">
    <property type="nucleotide sequence ID" value="NZ_CP051667.1"/>
</dbReference>
<dbReference type="Proteomes" id="UP001224412">
    <property type="component" value="Unassembled WGS sequence"/>
</dbReference>
<accession>A0AAP4BQL9</accession>
<dbReference type="AlphaFoldDB" id="A0AAP4BQL9"/>
<evidence type="ECO:0000313" key="4">
    <source>
        <dbReference type="Proteomes" id="UP001239759"/>
    </source>
</evidence>
<evidence type="ECO:0000313" key="3">
    <source>
        <dbReference type="Proteomes" id="UP001224412"/>
    </source>
</evidence>
<dbReference type="InterPro" id="IPR003477">
    <property type="entry name" value="PemK-like"/>
</dbReference>
<dbReference type="SUPFAM" id="SSF50118">
    <property type="entry name" value="Cell growth inhibitor/plasmid maintenance toxic component"/>
    <property type="match status" value="1"/>
</dbReference>
<dbReference type="Proteomes" id="UP001239759">
    <property type="component" value="Unassembled WGS sequence"/>
</dbReference>
<evidence type="ECO:0000313" key="2">
    <source>
        <dbReference type="EMBL" id="MDK4306458.1"/>
    </source>
</evidence>
<reference evidence="2 4" key="1">
    <citation type="submission" date="2023-05" db="EMBL/GenBank/DDBJ databases">
        <title>Metabolic capabilities are highly conserved among human nasal-associated Corynebacterium species in pangenomic analyses.</title>
        <authorList>
            <person name="Tran T.H."/>
            <person name="Roberts A.Q."/>
            <person name="Escapa I.F."/>
            <person name="Gao W."/>
            <person name="Conlan S."/>
            <person name="Kong H."/>
            <person name="Segre J.A."/>
            <person name="Kelly M.S."/>
            <person name="Lemon K.P."/>
        </authorList>
    </citation>
    <scope>NUCLEOTIDE SEQUENCE</scope>
    <source>
        <strain evidence="2">KPL2773</strain>
        <strain evidence="1 4">KPL3772</strain>
    </source>
</reference>
<dbReference type="Pfam" id="PF02452">
    <property type="entry name" value="PemK_toxin"/>
    <property type="match status" value="1"/>
</dbReference>
<dbReference type="GeneID" id="42781758"/>
<proteinExistence type="predicted"/>
<sequence length="178" mass="20501">MSAARRKNKRWSPSSPNEDLLEKGLALINQRLGMQNTVSRSVARAAAKIQVWKSRALTRTIFYAPDMDGHADSGEVVWVWTPTDGIDSPPRERAVLIVGRTNSSVLALLISPNPTHDHDPRWTSIGTGEWDEAGRPCWIRVDRVLEIQEQYLRRQGVLFPRRRFERIANRLRNEHQWN</sequence>
<gene>
    <name evidence="1" type="ORF">QPX23_06940</name>
    <name evidence="2" type="ORF">QPX42_02670</name>
</gene>
<dbReference type="EMBL" id="JASNVH010000003">
    <property type="protein sequence ID" value="MDK4306458.1"/>
    <property type="molecule type" value="Genomic_DNA"/>
</dbReference>
<dbReference type="EMBL" id="JASNUQ010000009">
    <property type="protein sequence ID" value="MDK4290458.1"/>
    <property type="molecule type" value="Genomic_DNA"/>
</dbReference>
<dbReference type="GO" id="GO:0003677">
    <property type="term" value="F:DNA binding"/>
    <property type="evidence" value="ECO:0007669"/>
    <property type="project" value="InterPro"/>
</dbReference>